<sequence>MQSNSRKASAGTSEKCMDQALWAILDRHARISTSIQALQTKVPAASEARHILAIKILEEQFLRKHLIDIRPCTNHGAQSKLIYLSLMLAKTRTSMNESTVARVMRSVERFL</sequence>
<protein>
    <submittedName>
        <fullName evidence="1">Uncharacterized protein</fullName>
    </submittedName>
</protein>
<keyword evidence="2" id="KW-1185">Reference proteome</keyword>
<evidence type="ECO:0000313" key="1">
    <source>
        <dbReference type="EMBL" id="RCW80148.1"/>
    </source>
</evidence>
<organism evidence="1 2">
    <name type="scientific">Phyllobacterium bourgognense</name>
    <dbReference type="NCBI Taxonomy" id="314236"/>
    <lineage>
        <taxon>Bacteria</taxon>
        <taxon>Pseudomonadati</taxon>
        <taxon>Pseudomonadota</taxon>
        <taxon>Alphaproteobacteria</taxon>
        <taxon>Hyphomicrobiales</taxon>
        <taxon>Phyllobacteriaceae</taxon>
        <taxon>Phyllobacterium</taxon>
    </lineage>
</organism>
<dbReference type="Proteomes" id="UP000253324">
    <property type="component" value="Unassembled WGS sequence"/>
</dbReference>
<comment type="caution">
    <text evidence="1">The sequence shown here is derived from an EMBL/GenBank/DDBJ whole genome shotgun (WGS) entry which is preliminary data.</text>
</comment>
<name>A0A368YKV4_9HYPH</name>
<reference evidence="1 2" key="1">
    <citation type="submission" date="2018-07" db="EMBL/GenBank/DDBJ databases">
        <title>Genomic Encyclopedia of Type Strains, Phase III (KMG-III): the genomes of soil and plant-associated and newly described type strains.</title>
        <authorList>
            <person name="Whitman W."/>
        </authorList>
    </citation>
    <scope>NUCLEOTIDE SEQUENCE [LARGE SCALE GENOMIC DNA]</scope>
    <source>
        <strain evidence="1 2">31-25a</strain>
    </source>
</reference>
<accession>A0A368YKV4</accession>
<dbReference type="EMBL" id="QPJM01000015">
    <property type="protein sequence ID" value="RCW80148.1"/>
    <property type="molecule type" value="Genomic_DNA"/>
</dbReference>
<proteinExistence type="predicted"/>
<gene>
    <name evidence="1" type="ORF">C7476_115113</name>
</gene>
<evidence type="ECO:0000313" key="2">
    <source>
        <dbReference type="Proteomes" id="UP000253324"/>
    </source>
</evidence>
<dbReference type="AlphaFoldDB" id="A0A368YKV4"/>